<evidence type="ECO:0000256" key="2">
    <source>
        <dbReference type="ARBA" id="ARBA00004286"/>
    </source>
</evidence>
<feature type="compositionally biased region" description="Basic residues" evidence="7">
    <location>
        <begin position="242"/>
        <end position="251"/>
    </location>
</feature>
<feature type="compositionally biased region" description="Basic and acidic residues" evidence="7">
    <location>
        <begin position="21"/>
        <end position="30"/>
    </location>
</feature>
<feature type="domain" description="H15" evidence="8">
    <location>
        <begin position="39"/>
        <end position="118"/>
    </location>
</feature>
<dbReference type="GO" id="GO:0000786">
    <property type="term" value="C:nucleosome"/>
    <property type="evidence" value="ECO:0007669"/>
    <property type="project" value="InterPro"/>
</dbReference>
<feature type="compositionally biased region" description="Basic and acidic residues" evidence="7">
    <location>
        <begin position="194"/>
        <end position="206"/>
    </location>
</feature>
<evidence type="ECO:0000256" key="4">
    <source>
        <dbReference type="ARBA" id="ARBA00023125"/>
    </source>
</evidence>
<dbReference type="PRINTS" id="PR00624">
    <property type="entry name" value="HISTONEH5"/>
</dbReference>
<comment type="caution">
    <text evidence="9">The sequence shown here is derived from an EMBL/GenBank/DDBJ whole genome shotgun (WGS) entry which is preliminary data.</text>
</comment>
<evidence type="ECO:0000313" key="10">
    <source>
        <dbReference type="Proteomes" id="UP001460270"/>
    </source>
</evidence>
<sequence length="251" mass="27514">MPPKKTAVAVADSPPADAPQAEEKGEKKTDAATVRKLAAHPSTAIMVREAITALDSRKGVSSPAIQNYIKQNYPSVDLVRLKGLVRKALKKGIENGTLVRPANSTGAAGATGRFRRKSKNQRRNPKSQRQNLKMLTQMCRKKKRVKLRERSLPPTRSLKKSSEEPKPAKKSKKNEEDVLSSKVAPAKKPKAAKKATEEPKESEPVKPKGRPKAVKEDKEKLEKEKPAQKGKAKADEAPTKAQGKRGKKPSE</sequence>
<protein>
    <recommendedName>
        <fullName evidence="8">H15 domain-containing protein</fullName>
    </recommendedName>
</protein>
<dbReference type="CDD" id="cd00073">
    <property type="entry name" value="H15"/>
    <property type="match status" value="1"/>
</dbReference>
<comment type="similarity">
    <text evidence="6">Belongs to the histone H1/H5 family.</text>
</comment>
<feature type="compositionally biased region" description="Basic residues" evidence="7">
    <location>
        <begin position="113"/>
        <end position="126"/>
    </location>
</feature>
<dbReference type="InterPro" id="IPR036388">
    <property type="entry name" value="WH-like_DNA-bd_sf"/>
</dbReference>
<dbReference type="InterPro" id="IPR005818">
    <property type="entry name" value="Histone_H1/H5_H15"/>
</dbReference>
<evidence type="ECO:0000313" key="9">
    <source>
        <dbReference type="EMBL" id="KAK7916640.1"/>
    </source>
</evidence>
<dbReference type="GO" id="GO:0030527">
    <property type="term" value="F:structural constituent of chromatin"/>
    <property type="evidence" value="ECO:0007669"/>
    <property type="project" value="InterPro"/>
</dbReference>
<dbReference type="Gene3D" id="1.10.10.10">
    <property type="entry name" value="Winged helix-like DNA-binding domain superfamily/Winged helix DNA-binding domain"/>
    <property type="match status" value="1"/>
</dbReference>
<feature type="compositionally biased region" description="Basic and acidic residues" evidence="7">
    <location>
        <begin position="213"/>
        <end position="238"/>
    </location>
</feature>
<evidence type="ECO:0000256" key="1">
    <source>
        <dbReference type="ARBA" id="ARBA00004123"/>
    </source>
</evidence>
<keyword evidence="4 6" id="KW-0238">DNA-binding</keyword>
<dbReference type="PANTHER" id="PTHR11467">
    <property type="entry name" value="HISTONE H1"/>
    <property type="match status" value="1"/>
</dbReference>
<dbReference type="EMBL" id="JBBPFD010000008">
    <property type="protein sequence ID" value="KAK7916640.1"/>
    <property type="molecule type" value="Genomic_DNA"/>
</dbReference>
<dbReference type="GO" id="GO:0030261">
    <property type="term" value="P:chromosome condensation"/>
    <property type="evidence" value="ECO:0007669"/>
    <property type="project" value="TreeGrafter"/>
</dbReference>
<dbReference type="GO" id="GO:0005634">
    <property type="term" value="C:nucleus"/>
    <property type="evidence" value="ECO:0007669"/>
    <property type="project" value="UniProtKB-SubCell"/>
</dbReference>
<dbReference type="SMART" id="SM00526">
    <property type="entry name" value="H15"/>
    <property type="match status" value="1"/>
</dbReference>
<feature type="compositionally biased region" description="Low complexity" evidence="7">
    <location>
        <begin position="7"/>
        <end position="19"/>
    </location>
</feature>
<dbReference type="GO" id="GO:0031492">
    <property type="term" value="F:nucleosomal DNA binding"/>
    <property type="evidence" value="ECO:0007669"/>
    <property type="project" value="TreeGrafter"/>
</dbReference>
<dbReference type="Pfam" id="PF00538">
    <property type="entry name" value="Linker_histone"/>
    <property type="match status" value="1"/>
</dbReference>
<dbReference type="GO" id="GO:0045910">
    <property type="term" value="P:negative regulation of DNA recombination"/>
    <property type="evidence" value="ECO:0007669"/>
    <property type="project" value="TreeGrafter"/>
</dbReference>
<dbReference type="InterPro" id="IPR005819">
    <property type="entry name" value="H1/H5"/>
</dbReference>
<evidence type="ECO:0000256" key="3">
    <source>
        <dbReference type="ARBA" id="ARBA00022454"/>
    </source>
</evidence>
<name>A0AAW0P5B9_9GOBI</name>
<comment type="subcellular location">
    <subcellularLocation>
        <location evidence="2">Chromosome</location>
    </subcellularLocation>
    <subcellularLocation>
        <location evidence="1 6">Nucleus</location>
    </subcellularLocation>
</comment>
<organism evidence="9 10">
    <name type="scientific">Mugilogobius chulae</name>
    <name type="common">yellowstripe goby</name>
    <dbReference type="NCBI Taxonomy" id="88201"/>
    <lineage>
        <taxon>Eukaryota</taxon>
        <taxon>Metazoa</taxon>
        <taxon>Chordata</taxon>
        <taxon>Craniata</taxon>
        <taxon>Vertebrata</taxon>
        <taxon>Euteleostomi</taxon>
        <taxon>Actinopterygii</taxon>
        <taxon>Neopterygii</taxon>
        <taxon>Teleostei</taxon>
        <taxon>Neoteleostei</taxon>
        <taxon>Acanthomorphata</taxon>
        <taxon>Gobiaria</taxon>
        <taxon>Gobiiformes</taxon>
        <taxon>Gobioidei</taxon>
        <taxon>Gobiidae</taxon>
        <taxon>Gobionellinae</taxon>
        <taxon>Mugilogobius</taxon>
    </lineage>
</organism>
<evidence type="ECO:0000259" key="8">
    <source>
        <dbReference type="PROSITE" id="PS51504"/>
    </source>
</evidence>
<feature type="region of interest" description="Disordered" evidence="7">
    <location>
        <begin position="94"/>
        <end position="251"/>
    </location>
</feature>
<evidence type="ECO:0000256" key="6">
    <source>
        <dbReference type="RuleBase" id="RU003894"/>
    </source>
</evidence>
<evidence type="ECO:0000256" key="7">
    <source>
        <dbReference type="SAM" id="MobiDB-lite"/>
    </source>
</evidence>
<dbReference type="AlphaFoldDB" id="A0AAW0P5B9"/>
<dbReference type="SUPFAM" id="SSF46785">
    <property type="entry name" value="Winged helix' DNA-binding domain"/>
    <property type="match status" value="1"/>
</dbReference>
<dbReference type="Proteomes" id="UP001460270">
    <property type="component" value="Unassembled WGS sequence"/>
</dbReference>
<keyword evidence="10" id="KW-1185">Reference proteome</keyword>
<evidence type="ECO:0000256" key="5">
    <source>
        <dbReference type="ARBA" id="ARBA00023242"/>
    </source>
</evidence>
<dbReference type="InterPro" id="IPR036390">
    <property type="entry name" value="WH_DNA-bd_sf"/>
</dbReference>
<dbReference type="PANTHER" id="PTHR11467:SF177">
    <property type="entry name" value="HISTONE H1, EARLY EMBRYONIC"/>
    <property type="match status" value="1"/>
</dbReference>
<reference evidence="10" key="1">
    <citation type="submission" date="2024-04" db="EMBL/GenBank/DDBJ databases">
        <title>Salinicola lusitanus LLJ914,a marine bacterium isolated from the Okinawa Trough.</title>
        <authorList>
            <person name="Li J."/>
        </authorList>
    </citation>
    <scope>NUCLEOTIDE SEQUENCE [LARGE SCALE GENOMIC DNA]</scope>
</reference>
<dbReference type="GO" id="GO:0006334">
    <property type="term" value="P:nucleosome assembly"/>
    <property type="evidence" value="ECO:0007669"/>
    <property type="project" value="InterPro"/>
</dbReference>
<gene>
    <name evidence="9" type="ORF">WMY93_012401</name>
</gene>
<dbReference type="GO" id="GO:0003690">
    <property type="term" value="F:double-stranded DNA binding"/>
    <property type="evidence" value="ECO:0007669"/>
    <property type="project" value="TreeGrafter"/>
</dbReference>
<accession>A0AAW0P5B9</accession>
<keyword evidence="3 6" id="KW-0158">Chromosome</keyword>
<dbReference type="PROSITE" id="PS51504">
    <property type="entry name" value="H15"/>
    <property type="match status" value="1"/>
</dbReference>
<keyword evidence="5 6" id="KW-0539">Nucleus</keyword>
<feature type="region of interest" description="Disordered" evidence="7">
    <location>
        <begin position="1"/>
        <end position="32"/>
    </location>
</feature>
<proteinExistence type="inferred from homology"/>